<proteinExistence type="predicted"/>
<dbReference type="EMBL" id="CAJOAY010002788">
    <property type="protein sequence ID" value="CAF3979870.1"/>
    <property type="molecule type" value="Genomic_DNA"/>
</dbReference>
<dbReference type="Proteomes" id="UP000663891">
    <property type="component" value="Unassembled WGS sequence"/>
</dbReference>
<dbReference type="EMBL" id="CAJNON010001517">
    <property type="protein sequence ID" value="CAF1468596.1"/>
    <property type="molecule type" value="Genomic_DNA"/>
</dbReference>
<protein>
    <submittedName>
        <fullName evidence="2">Uncharacterized protein</fullName>
    </submittedName>
</protein>
<evidence type="ECO:0000313" key="1">
    <source>
        <dbReference type="EMBL" id="CAF1468596.1"/>
    </source>
</evidence>
<gene>
    <name evidence="2" type="ORF">OKA104_LOCUS28597</name>
    <name evidence="1" type="ORF">VCS650_LOCUS40473</name>
</gene>
<reference evidence="2" key="1">
    <citation type="submission" date="2021-02" db="EMBL/GenBank/DDBJ databases">
        <authorList>
            <person name="Nowell W R."/>
        </authorList>
    </citation>
    <scope>NUCLEOTIDE SEQUENCE</scope>
</reference>
<sequence length="139" mass="16168">MPSTIQDQLLNEAKIFQDSHFEFLWQMQLAMQSFASTAGGQTTCLHFAYFFYMNMSSTTDSGSSMASTTSTPMLQGQILTENDHEDNLMNHLDELIHNFLIRPTRRDPFRTRWRWTFNDEQNISYNVEIKIEASSITPK</sequence>
<organism evidence="2 3">
    <name type="scientific">Adineta steineri</name>
    <dbReference type="NCBI Taxonomy" id="433720"/>
    <lineage>
        <taxon>Eukaryota</taxon>
        <taxon>Metazoa</taxon>
        <taxon>Spiralia</taxon>
        <taxon>Gnathifera</taxon>
        <taxon>Rotifera</taxon>
        <taxon>Eurotatoria</taxon>
        <taxon>Bdelloidea</taxon>
        <taxon>Adinetida</taxon>
        <taxon>Adinetidae</taxon>
        <taxon>Adineta</taxon>
    </lineage>
</organism>
<accession>A0A819MH60</accession>
<name>A0A819MH60_9BILA</name>
<dbReference type="OrthoDB" id="10555353at2759"/>
<evidence type="ECO:0000313" key="2">
    <source>
        <dbReference type="EMBL" id="CAF3979870.1"/>
    </source>
</evidence>
<dbReference type="Proteomes" id="UP000663881">
    <property type="component" value="Unassembled WGS sequence"/>
</dbReference>
<evidence type="ECO:0000313" key="3">
    <source>
        <dbReference type="Proteomes" id="UP000663881"/>
    </source>
</evidence>
<dbReference type="AlphaFoldDB" id="A0A819MH60"/>
<comment type="caution">
    <text evidence="2">The sequence shown here is derived from an EMBL/GenBank/DDBJ whole genome shotgun (WGS) entry which is preliminary data.</text>
</comment>